<organism evidence="2 3">
    <name type="scientific">Luteimonas notoginsengisoli</name>
    <dbReference type="NCBI Taxonomy" id="1578200"/>
    <lineage>
        <taxon>Bacteria</taxon>
        <taxon>Pseudomonadati</taxon>
        <taxon>Pseudomonadota</taxon>
        <taxon>Gammaproteobacteria</taxon>
        <taxon>Lysobacterales</taxon>
        <taxon>Lysobacteraceae</taxon>
        <taxon>Luteimonas</taxon>
    </lineage>
</organism>
<reference evidence="3" key="1">
    <citation type="journal article" date="2019" name="Int. J. Syst. Evol. Microbiol.">
        <title>The Global Catalogue of Microorganisms (GCM) 10K type strain sequencing project: providing services to taxonomists for standard genome sequencing and annotation.</title>
        <authorList>
            <consortium name="The Broad Institute Genomics Platform"/>
            <consortium name="The Broad Institute Genome Sequencing Center for Infectious Disease"/>
            <person name="Wu L."/>
            <person name="Ma J."/>
        </authorList>
    </citation>
    <scope>NUCLEOTIDE SEQUENCE [LARGE SCALE GENOMIC DNA]</scope>
    <source>
        <strain evidence="3">KCTC 42211</strain>
    </source>
</reference>
<feature type="signal peptide" evidence="1">
    <location>
        <begin position="1"/>
        <end position="23"/>
    </location>
</feature>
<evidence type="ECO:0008006" key="4">
    <source>
        <dbReference type="Google" id="ProtNLM"/>
    </source>
</evidence>
<comment type="caution">
    <text evidence="2">The sequence shown here is derived from an EMBL/GenBank/DDBJ whole genome shotgun (WGS) entry which is preliminary data.</text>
</comment>
<keyword evidence="3" id="KW-1185">Reference proteome</keyword>
<evidence type="ECO:0000256" key="1">
    <source>
        <dbReference type="SAM" id="SignalP"/>
    </source>
</evidence>
<feature type="chain" id="PRO_5045376952" description="DUF1425 domain-containing protein" evidence="1">
    <location>
        <begin position="24"/>
        <end position="155"/>
    </location>
</feature>
<sequence>MHATRSMAPGWRPALRLFATALATCLAGCGASQPGADVEVARIASPDGAVDAVLTEYNPGATASFVYRVHVVGHDDAWDSAPVAAELYGATRNASAYGVDLHWRDAGTLEARYLRARSIEVPKSKLDIDGHAVTVVLRAGVENPDAPAGGMAPAP</sequence>
<keyword evidence="1" id="KW-0732">Signal</keyword>
<dbReference type="Proteomes" id="UP001595724">
    <property type="component" value="Unassembled WGS sequence"/>
</dbReference>
<name>A0ABV7UVP7_9GAMM</name>
<accession>A0ABV7UVP7</accession>
<evidence type="ECO:0000313" key="3">
    <source>
        <dbReference type="Proteomes" id="UP001595724"/>
    </source>
</evidence>
<evidence type="ECO:0000313" key="2">
    <source>
        <dbReference type="EMBL" id="MFC3660367.1"/>
    </source>
</evidence>
<proteinExistence type="predicted"/>
<dbReference type="EMBL" id="JBHRYF010000008">
    <property type="protein sequence ID" value="MFC3660367.1"/>
    <property type="molecule type" value="Genomic_DNA"/>
</dbReference>
<protein>
    <recommendedName>
        <fullName evidence="4">DUF1425 domain-containing protein</fullName>
    </recommendedName>
</protein>
<dbReference type="RefSeq" id="WP_386709681.1">
    <property type="nucleotide sequence ID" value="NZ_JBHRYF010000008.1"/>
</dbReference>
<gene>
    <name evidence="2" type="ORF">ACFOM9_09850</name>
</gene>